<dbReference type="PANTHER" id="PTHR21501:SF1">
    <property type="entry name" value="PROTEIN FAM-161"/>
    <property type="match status" value="1"/>
</dbReference>
<evidence type="ECO:0000313" key="5">
    <source>
        <dbReference type="RefSeq" id="XP_034250275.1"/>
    </source>
</evidence>
<name>A0A6P8ZYR4_THRPL</name>
<dbReference type="AlphaFoldDB" id="A0A6P8ZYR4"/>
<accession>A0A6P8ZYR4</accession>
<evidence type="ECO:0000256" key="1">
    <source>
        <dbReference type="ARBA" id="ARBA00006663"/>
    </source>
</evidence>
<feature type="compositionally biased region" description="Basic residues" evidence="3">
    <location>
        <begin position="397"/>
        <end position="409"/>
    </location>
</feature>
<dbReference type="InterPro" id="IPR019579">
    <property type="entry name" value="FAM161A/B"/>
</dbReference>
<dbReference type="KEGG" id="tpal:117650782"/>
<dbReference type="OrthoDB" id="2150121at2759"/>
<dbReference type="GO" id="GO:0044782">
    <property type="term" value="P:cilium organization"/>
    <property type="evidence" value="ECO:0007669"/>
    <property type="project" value="TreeGrafter"/>
</dbReference>
<dbReference type="RefSeq" id="XP_034250275.1">
    <property type="nucleotide sequence ID" value="XM_034394384.1"/>
</dbReference>
<organism evidence="5">
    <name type="scientific">Thrips palmi</name>
    <name type="common">Melon thrips</name>
    <dbReference type="NCBI Taxonomy" id="161013"/>
    <lineage>
        <taxon>Eukaryota</taxon>
        <taxon>Metazoa</taxon>
        <taxon>Ecdysozoa</taxon>
        <taxon>Arthropoda</taxon>
        <taxon>Hexapoda</taxon>
        <taxon>Insecta</taxon>
        <taxon>Pterygota</taxon>
        <taxon>Neoptera</taxon>
        <taxon>Paraneoptera</taxon>
        <taxon>Thysanoptera</taxon>
        <taxon>Terebrantia</taxon>
        <taxon>Thripoidea</taxon>
        <taxon>Thripidae</taxon>
        <taxon>Thrips</taxon>
    </lineage>
</organism>
<feature type="compositionally biased region" description="Polar residues" evidence="3">
    <location>
        <begin position="421"/>
        <end position="441"/>
    </location>
</feature>
<evidence type="ECO:0000256" key="3">
    <source>
        <dbReference type="SAM" id="MobiDB-lite"/>
    </source>
</evidence>
<dbReference type="InParanoid" id="A0A6P8ZYR4"/>
<evidence type="ECO:0000256" key="2">
    <source>
        <dbReference type="ARBA" id="ARBA00023054"/>
    </source>
</evidence>
<feature type="compositionally biased region" description="Polar residues" evidence="3">
    <location>
        <begin position="370"/>
        <end position="381"/>
    </location>
</feature>
<keyword evidence="2" id="KW-0175">Coiled coil</keyword>
<proteinExistence type="inferred from homology"/>
<dbReference type="Pfam" id="PF10595">
    <property type="entry name" value="FAM161A_B"/>
    <property type="match status" value="1"/>
</dbReference>
<feature type="compositionally biased region" description="Low complexity" evidence="3">
    <location>
        <begin position="46"/>
        <end position="58"/>
    </location>
</feature>
<protein>
    <submittedName>
        <fullName evidence="5">Uncharacterized protein LOC117650782</fullName>
    </submittedName>
</protein>
<dbReference type="InterPro" id="IPR051655">
    <property type="entry name" value="FAM161"/>
</dbReference>
<keyword evidence="4" id="KW-1185">Reference proteome</keyword>
<dbReference type="Proteomes" id="UP000515158">
    <property type="component" value="Unplaced"/>
</dbReference>
<dbReference type="PANTHER" id="PTHR21501">
    <property type="entry name" value="PROTEIN FAM-161"/>
    <property type="match status" value="1"/>
</dbReference>
<gene>
    <name evidence="5" type="primary">LOC117650782</name>
</gene>
<feature type="region of interest" description="Disordered" evidence="3">
    <location>
        <begin position="495"/>
        <end position="536"/>
    </location>
</feature>
<dbReference type="GO" id="GO:0005856">
    <property type="term" value="C:cytoskeleton"/>
    <property type="evidence" value="ECO:0007669"/>
    <property type="project" value="UniProtKB-ARBA"/>
</dbReference>
<dbReference type="GO" id="GO:0005929">
    <property type="term" value="C:cilium"/>
    <property type="evidence" value="ECO:0007669"/>
    <property type="project" value="TreeGrafter"/>
</dbReference>
<reference evidence="5" key="1">
    <citation type="submission" date="2025-08" db="UniProtKB">
        <authorList>
            <consortium name="RefSeq"/>
        </authorList>
    </citation>
    <scope>IDENTIFICATION</scope>
    <source>
        <tissue evidence="5">Total insect</tissue>
    </source>
</reference>
<dbReference type="GeneID" id="117650782"/>
<comment type="similarity">
    <text evidence="1">Belongs to the FAM161 family.</text>
</comment>
<evidence type="ECO:0000313" key="4">
    <source>
        <dbReference type="Proteomes" id="UP000515158"/>
    </source>
</evidence>
<sequence>MSFNSSCLRVPINPYSQQPSPSYERGLVAPHTEHEGSSARKFRVTSASSRPASSINSPVPKQRVVSKFIGGKQTRAEGSNNSPLDSFMDFYESIPDYQDVTHLSDKEFEDKLKLLRHKQREYLHNLDGRYSPRDFEENEGATLRYQKKNCKSVNKLELAKEWLNKSCDSLSSLGRKSENDYRIRTLEMENQSKKAPSTNVSPRKYVQYDVKNESETNIMDSGSSLSIDSHILKSKTLTPTFVVEEHKDEIAHNIQDCESPFTSTGRSESCQGISNLFGVKESSTNNYDFYKLQEGTRENHPSTSKKTSHQLCAVQSSETSELNVQDCNSHYSLNHHDAMTYEDYYVPSSGWMQSDSDSMLGTMLHMNSTRPSTAVMSQSLPGSPITKRSTNSSKTSSSKKKTRRKRRGPQKSVTKPVPFNFVSNERQYTRSTPDISSSHCRSPSPKLFRARPIPRNLFSNYVYQKKQDDEFFRALKRKVRAEEMLRAASLPPSMAFRERLGRGSLSPGSDSRRCRPRPRSGCPDQTDRDQMDLAASTSRSNLAALLRIQTAR</sequence>
<feature type="region of interest" description="Disordered" evidence="3">
    <location>
        <begin position="370"/>
        <end position="448"/>
    </location>
</feature>
<feature type="region of interest" description="Disordered" evidence="3">
    <location>
        <begin position="1"/>
        <end position="61"/>
    </location>
</feature>
<feature type="compositionally biased region" description="Low complexity" evidence="3">
    <location>
        <begin position="386"/>
        <end position="396"/>
    </location>
</feature>